<dbReference type="Gene3D" id="3.30.360.10">
    <property type="entry name" value="Dihydrodipicolinate Reductase, domain 2"/>
    <property type="match status" value="1"/>
</dbReference>
<gene>
    <name evidence="6" type="ORF">EBM89_13425</name>
</gene>
<evidence type="ECO:0000259" key="4">
    <source>
        <dbReference type="Pfam" id="PF01408"/>
    </source>
</evidence>
<dbReference type="EMBL" id="RFFI01000075">
    <property type="protein sequence ID" value="RMI08705.1"/>
    <property type="molecule type" value="Genomic_DNA"/>
</dbReference>
<dbReference type="SUPFAM" id="SSF55347">
    <property type="entry name" value="Glyceraldehyde-3-phosphate dehydrogenase-like, C-terminal domain"/>
    <property type="match status" value="1"/>
</dbReference>
<feature type="domain" description="GFO/IDH/MocA-like oxidoreductase" evidence="5">
    <location>
        <begin position="131"/>
        <end position="254"/>
    </location>
</feature>
<dbReference type="Pfam" id="PF01408">
    <property type="entry name" value="GFO_IDH_MocA"/>
    <property type="match status" value="1"/>
</dbReference>
<accession>A0A3M2JCL7</accession>
<reference evidence="6 7" key="1">
    <citation type="submission" date="2018-10" db="EMBL/GenBank/DDBJ databases">
        <title>Isolation, diversity and antifungal activity of actinobacteria from wheat.</title>
        <authorList>
            <person name="Han C."/>
        </authorList>
    </citation>
    <scope>NUCLEOTIDE SEQUENCE [LARGE SCALE GENOMIC DNA]</scope>
    <source>
        <strain evidence="6 7">NEAU-YY56</strain>
    </source>
</reference>
<dbReference type="PANTHER" id="PTHR22604">
    <property type="entry name" value="OXIDOREDUCTASES"/>
    <property type="match status" value="1"/>
</dbReference>
<comment type="similarity">
    <text evidence="1">Belongs to the Gfo/Idh/MocA family.</text>
</comment>
<dbReference type="Proteomes" id="UP000269289">
    <property type="component" value="Unassembled WGS sequence"/>
</dbReference>
<dbReference type="InterPro" id="IPR036291">
    <property type="entry name" value="NAD(P)-bd_dom_sf"/>
</dbReference>
<dbReference type="InterPro" id="IPR055170">
    <property type="entry name" value="GFO_IDH_MocA-like_dom"/>
</dbReference>
<dbReference type="AlphaFoldDB" id="A0A3M2JCL7"/>
<dbReference type="PANTHER" id="PTHR22604:SF105">
    <property type="entry name" value="TRANS-1,2-DIHYDROBENZENE-1,2-DIOL DEHYDROGENASE"/>
    <property type="match status" value="1"/>
</dbReference>
<proteinExistence type="inferred from homology"/>
<dbReference type="GO" id="GO:0000166">
    <property type="term" value="F:nucleotide binding"/>
    <property type="evidence" value="ECO:0007669"/>
    <property type="project" value="InterPro"/>
</dbReference>
<dbReference type="SUPFAM" id="SSF51735">
    <property type="entry name" value="NAD(P)-binding Rossmann-fold domains"/>
    <property type="match status" value="1"/>
</dbReference>
<evidence type="ECO:0000256" key="3">
    <source>
        <dbReference type="ARBA" id="ARBA00023027"/>
    </source>
</evidence>
<dbReference type="RefSeq" id="WP_122149949.1">
    <property type="nucleotide sequence ID" value="NZ_RFFI01000075.1"/>
</dbReference>
<keyword evidence="7" id="KW-1185">Reference proteome</keyword>
<comment type="caution">
    <text evidence="6">The sequence shown here is derived from an EMBL/GenBank/DDBJ whole genome shotgun (WGS) entry which is preliminary data.</text>
</comment>
<dbReference type="Gene3D" id="3.40.50.720">
    <property type="entry name" value="NAD(P)-binding Rossmann-like Domain"/>
    <property type="match status" value="1"/>
</dbReference>
<sequence length="331" mass="33863">MTTTRWAVLGTGQIAGVFTDALAATADAEVVAVASTDPARARAFTAGRGIPVAGTYDEVLAADVDAVYVATVHTTHADLAVRALRAGLPVLCEKPLAPDAAQVDAVLAAAAEARLPVVEAYKYRFTPFADALRSVITSGRIGAVRSLRAEFGFTSLSRTGRLFDPALAGGAVYDVGGYPVSLAVAVARWAGVPPETLSVGRVEGRLSRRGVDERTRAVLAAPGVDGPGFEAHVAAAITRTLTRAVTVEGEHGTVHAADGWGTRGVSATGFEIRTAAGVERVEVPVVNAFAAEAAALVAAASAGVTEVEGMPWGDTTATARLLDAWRGALAP</sequence>
<dbReference type="InterPro" id="IPR050984">
    <property type="entry name" value="Gfo/Idh/MocA_domain"/>
</dbReference>
<evidence type="ECO:0000256" key="2">
    <source>
        <dbReference type="ARBA" id="ARBA00023002"/>
    </source>
</evidence>
<dbReference type="InterPro" id="IPR000683">
    <property type="entry name" value="Gfo/Idh/MocA-like_OxRdtase_N"/>
</dbReference>
<organism evidence="6 7">
    <name type="scientific">Cellulomonas triticagri</name>
    <dbReference type="NCBI Taxonomy" id="2483352"/>
    <lineage>
        <taxon>Bacteria</taxon>
        <taxon>Bacillati</taxon>
        <taxon>Actinomycetota</taxon>
        <taxon>Actinomycetes</taxon>
        <taxon>Micrococcales</taxon>
        <taxon>Cellulomonadaceae</taxon>
        <taxon>Cellulomonas</taxon>
    </lineage>
</organism>
<feature type="domain" description="Gfo/Idh/MocA-like oxidoreductase N-terminal" evidence="4">
    <location>
        <begin position="5"/>
        <end position="117"/>
    </location>
</feature>
<dbReference type="OrthoDB" id="9815825at2"/>
<dbReference type="GO" id="GO:0016491">
    <property type="term" value="F:oxidoreductase activity"/>
    <property type="evidence" value="ECO:0007669"/>
    <property type="project" value="UniProtKB-KW"/>
</dbReference>
<evidence type="ECO:0000259" key="5">
    <source>
        <dbReference type="Pfam" id="PF22725"/>
    </source>
</evidence>
<name>A0A3M2JCL7_9CELL</name>
<keyword evidence="3" id="KW-0520">NAD</keyword>
<dbReference type="Pfam" id="PF22725">
    <property type="entry name" value="GFO_IDH_MocA_C3"/>
    <property type="match status" value="1"/>
</dbReference>
<evidence type="ECO:0000313" key="6">
    <source>
        <dbReference type="EMBL" id="RMI08705.1"/>
    </source>
</evidence>
<evidence type="ECO:0000256" key="1">
    <source>
        <dbReference type="ARBA" id="ARBA00010928"/>
    </source>
</evidence>
<protein>
    <submittedName>
        <fullName evidence="6">Gfo/Idh/MocA family oxidoreductase</fullName>
    </submittedName>
</protein>
<evidence type="ECO:0000313" key="7">
    <source>
        <dbReference type="Proteomes" id="UP000269289"/>
    </source>
</evidence>
<keyword evidence="2" id="KW-0560">Oxidoreductase</keyword>